<feature type="short sequence motif" description="GXSXG" evidence="4">
    <location>
        <begin position="70"/>
        <end position="74"/>
    </location>
</feature>
<sequence>MRKDPDQGAGGSSKSSSPRSRSKTSPARNASKPKPRVALVLQGGGALGAYQAGVYQALHENGLTPDWVVGTSIGAINAAIIAGNPRETRIEKLRSFWEGVAHPDLFDLQQLPDATRQLSTLMTTMDTFVRGVPGFFRPRPFSPFALGLPVPAEEASFYSTAELQQTLENHVDFDYLNGGSGIRLTVSAVKVTCGTLSKFDTKNERLRVDHVMASGALPPAFAPVRVDGELYWDGGLYSNTPLEAVLNDEARLDTLCMMVDLWHADGPEPTTYEAVQTRQKDVTFASRSQRHIEAYLKQYQLRRAARDLYKRLPPALLNAADRKMMAELGADTTMHIVRLPYAGRDWNMASKDANFSHGSIEWRWSQGYQDGLRGIEVSHGCPFEQSDAGVVVHELPPHIQV</sequence>
<feature type="active site" description="Proton acceptor" evidence="4">
    <location>
        <position position="233"/>
    </location>
</feature>
<keyword evidence="2 4" id="KW-0442">Lipid degradation</keyword>
<name>A0ABW9ADX2_9BURK</name>
<dbReference type="PANTHER" id="PTHR14226">
    <property type="entry name" value="NEUROPATHY TARGET ESTERASE/SWISS CHEESE D.MELANOGASTER"/>
    <property type="match status" value="1"/>
</dbReference>
<feature type="short sequence motif" description="GXGXXG" evidence="4">
    <location>
        <begin position="43"/>
        <end position="48"/>
    </location>
</feature>
<feature type="domain" description="PNPLA" evidence="6">
    <location>
        <begin position="39"/>
        <end position="246"/>
    </location>
</feature>
<feature type="short sequence motif" description="DGA/G" evidence="4">
    <location>
        <begin position="233"/>
        <end position="235"/>
    </location>
</feature>
<dbReference type="PROSITE" id="PS51635">
    <property type="entry name" value="PNPLA"/>
    <property type="match status" value="1"/>
</dbReference>
<dbReference type="Pfam" id="PF01734">
    <property type="entry name" value="Patatin"/>
    <property type="match status" value="1"/>
</dbReference>
<evidence type="ECO:0000259" key="6">
    <source>
        <dbReference type="PROSITE" id="PS51635"/>
    </source>
</evidence>
<dbReference type="Pfam" id="PF12536">
    <property type="entry name" value="DUF3734"/>
    <property type="match status" value="1"/>
</dbReference>
<keyword evidence="8" id="KW-1185">Reference proteome</keyword>
<evidence type="ECO:0000256" key="3">
    <source>
        <dbReference type="ARBA" id="ARBA00023098"/>
    </source>
</evidence>
<evidence type="ECO:0000313" key="7">
    <source>
        <dbReference type="EMBL" id="MFL9927098.1"/>
    </source>
</evidence>
<dbReference type="Proteomes" id="UP001629246">
    <property type="component" value="Unassembled WGS sequence"/>
</dbReference>
<dbReference type="InterPro" id="IPR016035">
    <property type="entry name" value="Acyl_Trfase/lysoPLipase"/>
</dbReference>
<evidence type="ECO:0000256" key="5">
    <source>
        <dbReference type="SAM" id="MobiDB-lite"/>
    </source>
</evidence>
<organism evidence="7 8">
    <name type="scientific">Herbaspirillum lusitanum</name>
    <dbReference type="NCBI Taxonomy" id="213312"/>
    <lineage>
        <taxon>Bacteria</taxon>
        <taxon>Pseudomonadati</taxon>
        <taxon>Pseudomonadota</taxon>
        <taxon>Betaproteobacteria</taxon>
        <taxon>Burkholderiales</taxon>
        <taxon>Oxalobacteraceae</taxon>
        <taxon>Herbaspirillum</taxon>
    </lineage>
</organism>
<reference evidence="7 8" key="1">
    <citation type="journal article" date="2024" name="Chem. Sci.">
        <title>Discovery of megapolipeptins by genome mining of a Burkholderiales bacteria collection.</title>
        <authorList>
            <person name="Paulo B.S."/>
            <person name="Recchia M.J.J."/>
            <person name="Lee S."/>
            <person name="Fergusson C.H."/>
            <person name="Romanowski S.B."/>
            <person name="Hernandez A."/>
            <person name="Krull N."/>
            <person name="Liu D.Y."/>
            <person name="Cavanagh H."/>
            <person name="Bos A."/>
            <person name="Gray C.A."/>
            <person name="Murphy B.T."/>
            <person name="Linington R.G."/>
            <person name="Eustaquio A.S."/>
        </authorList>
    </citation>
    <scope>NUCLEOTIDE SEQUENCE [LARGE SCALE GENOMIC DNA]</scope>
    <source>
        <strain evidence="7 8">RL21-008-BIB-A</strain>
    </source>
</reference>
<feature type="compositionally biased region" description="Low complexity" evidence="5">
    <location>
        <begin position="12"/>
        <end position="26"/>
    </location>
</feature>
<evidence type="ECO:0000256" key="4">
    <source>
        <dbReference type="PROSITE-ProRule" id="PRU01161"/>
    </source>
</evidence>
<feature type="region of interest" description="Disordered" evidence="5">
    <location>
        <begin position="1"/>
        <end position="36"/>
    </location>
</feature>
<dbReference type="Gene3D" id="3.40.1090.10">
    <property type="entry name" value="Cytosolic phospholipase A2 catalytic domain"/>
    <property type="match status" value="2"/>
</dbReference>
<dbReference type="InterPro" id="IPR002641">
    <property type="entry name" value="PNPLA_dom"/>
</dbReference>
<proteinExistence type="predicted"/>
<feature type="active site" description="Nucleophile" evidence="4">
    <location>
        <position position="72"/>
    </location>
</feature>
<dbReference type="InterPro" id="IPR021095">
    <property type="entry name" value="DUF3734"/>
</dbReference>
<dbReference type="PANTHER" id="PTHR14226:SF57">
    <property type="entry name" value="BLR7027 PROTEIN"/>
    <property type="match status" value="1"/>
</dbReference>
<dbReference type="InterPro" id="IPR050301">
    <property type="entry name" value="NTE"/>
</dbReference>
<dbReference type="EMBL" id="JAQQFM010000012">
    <property type="protein sequence ID" value="MFL9927098.1"/>
    <property type="molecule type" value="Genomic_DNA"/>
</dbReference>
<dbReference type="RefSeq" id="WP_408160328.1">
    <property type="nucleotide sequence ID" value="NZ_JAQQFM010000012.1"/>
</dbReference>
<keyword evidence="1 4" id="KW-0378">Hydrolase</keyword>
<accession>A0ABW9ADX2</accession>
<evidence type="ECO:0000313" key="8">
    <source>
        <dbReference type="Proteomes" id="UP001629246"/>
    </source>
</evidence>
<keyword evidence="3 4" id="KW-0443">Lipid metabolism</keyword>
<dbReference type="SUPFAM" id="SSF52151">
    <property type="entry name" value="FabD/lysophospholipase-like"/>
    <property type="match status" value="1"/>
</dbReference>
<protein>
    <submittedName>
        <fullName evidence="7">Patatin-like phospholipase family protein</fullName>
    </submittedName>
</protein>
<evidence type="ECO:0000256" key="2">
    <source>
        <dbReference type="ARBA" id="ARBA00022963"/>
    </source>
</evidence>
<evidence type="ECO:0000256" key="1">
    <source>
        <dbReference type="ARBA" id="ARBA00022801"/>
    </source>
</evidence>
<gene>
    <name evidence="7" type="ORF">PQR62_22690</name>
</gene>
<comment type="caution">
    <text evidence="7">The sequence shown here is derived from an EMBL/GenBank/DDBJ whole genome shotgun (WGS) entry which is preliminary data.</text>
</comment>